<comment type="similarity">
    <text evidence="5">Belongs to the WD repeat MORG1 family.</text>
</comment>
<dbReference type="PANTHER" id="PTHR22842:SF3">
    <property type="entry name" value="WD REPEAT DOMAIN-CONTAINING PROTEIN 83"/>
    <property type="match status" value="1"/>
</dbReference>
<proteinExistence type="inferred from homology"/>
<dbReference type="GO" id="GO:0071013">
    <property type="term" value="C:catalytic step 2 spliceosome"/>
    <property type="evidence" value="ECO:0007669"/>
    <property type="project" value="TreeGrafter"/>
</dbReference>
<evidence type="ECO:0000256" key="3">
    <source>
        <dbReference type="ARBA" id="ARBA00022574"/>
    </source>
</evidence>
<dbReference type="PROSITE" id="PS50294">
    <property type="entry name" value="WD_REPEATS_REGION"/>
    <property type="match status" value="4"/>
</dbReference>
<organism evidence="8 9">
    <name type="scientific">Auxenochlorella protothecoides</name>
    <name type="common">Green microalga</name>
    <name type="synonym">Chlorella protothecoides</name>
    <dbReference type="NCBI Taxonomy" id="3075"/>
    <lineage>
        <taxon>Eukaryota</taxon>
        <taxon>Viridiplantae</taxon>
        <taxon>Chlorophyta</taxon>
        <taxon>core chlorophytes</taxon>
        <taxon>Trebouxiophyceae</taxon>
        <taxon>Chlorellales</taxon>
        <taxon>Chlorellaceae</taxon>
        <taxon>Auxenochlorella</taxon>
    </lineage>
</organism>
<evidence type="ECO:0000256" key="5">
    <source>
        <dbReference type="ARBA" id="ARBA00038145"/>
    </source>
</evidence>
<dbReference type="CDD" id="cd00200">
    <property type="entry name" value="WD40"/>
    <property type="match status" value="1"/>
</dbReference>
<dbReference type="Proteomes" id="UP000028924">
    <property type="component" value="Unassembled WGS sequence"/>
</dbReference>
<keyword evidence="9" id="KW-1185">Reference proteome</keyword>
<dbReference type="PANTHER" id="PTHR22842">
    <property type="entry name" value="WD40 REPEAT PROTEIN"/>
    <property type="match status" value="1"/>
</dbReference>
<keyword evidence="3 6" id="KW-0853">WD repeat</keyword>
<feature type="repeat" description="WD" evidence="6">
    <location>
        <begin position="30"/>
        <end position="71"/>
    </location>
</feature>
<keyword evidence="2" id="KW-0963">Cytoplasm</keyword>
<feature type="repeat" description="WD" evidence="6">
    <location>
        <begin position="72"/>
        <end position="113"/>
    </location>
</feature>
<name>A0A087SQ19_AUXPR</name>
<reference evidence="8 9" key="1">
    <citation type="journal article" date="2014" name="BMC Genomics">
        <title>Oil accumulation mechanisms of the oleaginous microalga Chlorella protothecoides revealed through its genome, transcriptomes, and proteomes.</title>
        <authorList>
            <person name="Gao C."/>
            <person name="Wang Y."/>
            <person name="Shen Y."/>
            <person name="Yan D."/>
            <person name="He X."/>
            <person name="Dai J."/>
            <person name="Wu Q."/>
        </authorList>
    </citation>
    <scope>NUCLEOTIDE SEQUENCE [LARGE SCALE GENOMIC DNA]</scope>
    <source>
        <strain evidence="8 9">0710</strain>
    </source>
</reference>
<feature type="repeat" description="WD" evidence="6">
    <location>
        <begin position="114"/>
        <end position="146"/>
    </location>
</feature>
<accession>A0A087SQ19</accession>
<evidence type="ECO:0000259" key="7">
    <source>
        <dbReference type="Pfam" id="PF23215"/>
    </source>
</evidence>
<dbReference type="GO" id="GO:0005737">
    <property type="term" value="C:cytoplasm"/>
    <property type="evidence" value="ECO:0007669"/>
    <property type="project" value="UniProtKB-SubCell"/>
</dbReference>
<dbReference type="PROSITE" id="PS00678">
    <property type="entry name" value="WD_REPEATS_1"/>
    <property type="match status" value="1"/>
</dbReference>
<dbReference type="KEGG" id="apro:F751_5930"/>
<dbReference type="InterPro" id="IPR015943">
    <property type="entry name" value="WD40/YVTN_repeat-like_dom_sf"/>
</dbReference>
<comment type="subcellular location">
    <subcellularLocation>
        <location evidence="1">Cytoplasm</location>
    </subcellularLocation>
</comment>
<dbReference type="InterPro" id="IPR056160">
    <property type="entry name" value="WD_LRWD1"/>
</dbReference>
<evidence type="ECO:0000256" key="1">
    <source>
        <dbReference type="ARBA" id="ARBA00004496"/>
    </source>
</evidence>
<feature type="domain" description="Leucine-rich repeat and WD repeat-containing protein 1 WD" evidence="7">
    <location>
        <begin position="143"/>
        <end position="284"/>
    </location>
</feature>
<dbReference type="EMBL" id="KL662156">
    <property type="protein sequence ID" value="KFM27823.1"/>
    <property type="molecule type" value="Genomic_DNA"/>
</dbReference>
<dbReference type="eggNOG" id="KOG0316">
    <property type="taxonomic scope" value="Eukaryota"/>
</dbReference>
<dbReference type="OrthoDB" id="71437at2759"/>
<dbReference type="Gene3D" id="2.130.10.10">
    <property type="entry name" value="YVTN repeat-like/Quinoprotein amine dehydrogenase"/>
    <property type="match status" value="2"/>
</dbReference>
<dbReference type="InterPro" id="IPR020472">
    <property type="entry name" value="WD40_PAC1"/>
</dbReference>
<evidence type="ECO:0000256" key="4">
    <source>
        <dbReference type="ARBA" id="ARBA00022737"/>
    </source>
</evidence>
<dbReference type="STRING" id="3075.A0A087SQ19"/>
<evidence type="ECO:0000256" key="6">
    <source>
        <dbReference type="PROSITE-ProRule" id="PRU00221"/>
    </source>
</evidence>
<dbReference type="GeneID" id="23617321"/>
<dbReference type="Pfam" id="PF00400">
    <property type="entry name" value="WD40"/>
    <property type="match status" value="2"/>
</dbReference>
<dbReference type="SUPFAM" id="SSF50978">
    <property type="entry name" value="WD40 repeat-like"/>
    <property type="match status" value="1"/>
</dbReference>
<dbReference type="GO" id="GO:0000398">
    <property type="term" value="P:mRNA splicing, via spliceosome"/>
    <property type="evidence" value="ECO:0007669"/>
    <property type="project" value="TreeGrafter"/>
</dbReference>
<feature type="repeat" description="WD" evidence="6">
    <location>
        <begin position="244"/>
        <end position="285"/>
    </location>
</feature>
<dbReference type="RefSeq" id="XP_011400812.1">
    <property type="nucleotide sequence ID" value="XM_011402510.1"/>
</dbReference>
<evidence type="ECO:0000313" key="8">
    <source>
        <dbReference type="EMBL" id="KFM27823.1"/>
    </source>
</evidence>
<dbReference type="InterPro" id="IPR019775">
    <property type="entry name" value="WD40_repeat_CS"/>
</dbReference>
<evidence type="ECO:0000313" key="9">
    <source>
        <dbReference type="Proteomes" id="UP000028924"/>
    </source>
</evidence>
<keyword evidence="4" id="KW-0677">Repeat</keyword>
<protein>
    <submittedName>
        <fullName evidence="8">WD repeat domain-containing protein 83</fullName>
    </submittedName>
</protein>
<dbReference type="InterPro" id="IPR036322">
    <property type="entry name" value="WD40_repeat_dom_sf"/>
</dbReference>
<evidence type="ECO:0000256" key="2">
    <source>
        <dbReference type="ARBA" id="ARBA00022490"/>
    </source>
</evidence>
<dbReference type="InterPro" id="IPR001680">
    <property type="entry name" value="WD40_rpt"/>
</dbReference>
<dbReference type="PRINTS" id="PR00320">
    <property type="entry name" value="GPROTEINBRPT"/>
</dbReference>
<dbReference type="AlphaFoldDB" id="A0A087SQ19"/>
<dbReference type="InterPro" id="IPR051980">
    <property type="entry name" value="WD_repeat_MORG1"/>
</dbReference>
<sequence length="318" mass="34193">MPPTPLGPALPPHLAAEPSEHFPTSASYELKGHEGPVYAVRFNSQGTYCLSCGKDRTLRLWNPHTGRLVKTYTGHGYDVRDVTVTKDNSKFASCGGDKQVFVWDVGSGKIIRKLRGHDAPINAITQGAGDEVLVTGSYDQAVKVWDCRSRSFDPVQVMTDASDSVTSVTTNTAGGRAEVAAASVDGGVRRYDIRMGCLFTDALHVPVTHLAASRDGAMLLAACMDSCIRLLDRAEGDLLMEFRGHKHASTRIECCLSPTDAHVFGASEDGRVCIWDLASGEMVESHQAHSDSVCSMALHPEGSTLCTSSVDGLIKVWV</sequence>
<gene>
    <name evidence="8" type="ORF">F751_5930</name>
</gene>
<dbReference type="Pfam" id="PF23215">
    <property type="entry name" value="WD_LRWD1"/>
    <property type="match status" value="1"/>
</dbReference>
<dbReference type="SMART" id="SM00320">
    <property type="entry name" value="WD40"/>
    <property type="match status" value="7"/>
</dbReference>
<dbReference type="PROSITE" id="PS50082">
    <property type="entry name" value="WD_REPEATS_2"/>
    <property type="match status" value="5"/>
</dbReference>
<feature type="repeat" description="WD" evidence="6">
    <location>
        <begin position="286"/>
        <end position="318"/>
    </location>
</feature>